<gene>
    <name evidence="5" type="ORF">ENX68_05805</name>
</gene>
<dbReference type="InterPro" id="IPR001054">
    <property type="entry name" value="A/G_cyclase"/>
</dbReference>
<dbReference type="GO" id="GO:0005524">
    <property type="term" value="F:ATP binding"/>
    <property type="evidence" value="ECO:0007669"/>
    <property type="project" value="UniProtKB-KW"/>
</dbReference>
<dbReference type="AlphaFoldDB" id="A0A7V3RI58"/>
<dbReference type="PROSITE" id="PS50005">
    <property type="entry name" value="TPR"/>
    <property type="match status" value="1"/>
</dbReference>
<dbReference type="PANTHER" id="PTHR16305">
    <property type="entry name" value="TESTICULAR SOLUBLE ADENYLYL CYCLASE"/>
    <property type="match status" value="1"/>
</dbReference>
<reference evidence="5" key="1">
    <citation type="journal article" date="2020" name="mSystems">
        <title>Genome- and Community-Level Interaction Insights into Carbon Utilization and Element Cycling Functions of Hydrothermarchaeota in Hydrothermal Sediment.</title>
        <authorList>
            <person name="Zhou Z."/>
            <person name="Liu Y."/>
            <person name="Xu W."/>
            <person name="Pan J."/>
            <person name="Luo Z.H."/>
            <person name="Li M."/>
        </authorList>
    </citation>
    <scope>NUCLEOTIDE SEQUENCE [LARGE SCALE GENOMIC DNA]</scope>
    <source>
        <strain evidence="5">SpSt-961</strain>
    </source>
</reference>
<feature type="repeat" description="TPR" evidence="3">
    <location>
        <begin position="851"/>
        <end position="884"/>
    </location>
</feature>
<dbReference type="SUPFAM" id="SSF52540">
    <property type="entry name" value="P-loop containing nucleoside triphosphate hydrolases"/>
    <property type="match status" value="1"/>
</dbReference>
<dbReference type="Gene3D" id="3.40.50.300">
    <property type="entry name" value="P-loop containing nucleotide triphosphate hydrolases"/>
    <property type="match status" value="1"/>
</dbReference>
<dbReference type="InterPro" id="IPR027417">
    <property type="entry name" value="P-loop_NTPase"/>
</dbReference>
<feature type="domain" description="Guanylate cyclase" evidence="4">
    <location>
        <begin position="52"/>
        <end position="181"/>
    </location>
</feature>
<evidence type="ECO:0000256" key="3">
    <source>
        <dbReference type="PROSITE-ProRule" id="PRU00339"/>
    </source>
</evidence>
<dbReference type="GO" id="GO:0004016">
    <property type="term" value="F:adenylate cyclase activity"/>
    <property type="evidence" value="ECO:0007669"/>
    <property type="project" value="TreeGrafter"/>
</dbReference>
<dbReference type="EMBL" id="DTOZ01000150">
    <property type="protein sequence ID" value="HGE78496.1"/>
    <property type="molecule type" value="Genomic_DNA"/>
</dbReference>
<dbReference type="SUPFAM" id="SSF48452">
    <property type="entry name" value="TPR-like"/>
    <property type="match status" value="2"/>
</dbReference>
<evidence type="ECO:0000313" key="5">
    <source>
        <dbReference type="EMBL" id="HGE78496.1"/>
    </source>
</evidence>
<evidence type="ECO:0000256" key="1">
    <source>
        <dbReference type="ARBA" id="ARBA00022741"/>
    </source>
</evidence>
<dbReference type="InterPro" id="IPR041664">
    <property type="entry name" value="AAA_16"/>
</dbReference>
<proteinExistence type="predicted"/>
<dbReference type="PROSITE" id="PS50125">
    <property type="entry name" value="GUANYLATE_CYCLASE_2"/>
    <property type="match status" value="1"/>
</dbReference>
<organism evidence="5">
    <name type="scientific">candidate division WOR-3 bacterium</name>
    <dbReference type="NCBI Taxonomy" id="2052148"/>
    <lineage>
        <taxon>Bacteria</taxon>
        <taxon>Bacteria division WOR-3</taxon>
    </lineage>
</organism>
<dbReference type="GO" id="GO:0005737">
    <property type="term" value="C:cytoplasm"/>
    <property type="evidence" value="ECO:0007669"/>
    <property type="project" value="TreeGrafter"/>
</dbReference>
<keyword evidence="1" id="KW-0547">Nucleotide-binding</keyword>
<dbReference type="Pfam" id="PF00211">
    <property type="entry name" value="Guanylate_cyc"/>
    <property type="match status" value="1"/>
</dbReference>
<dbReference type="GO" id="GO:0009190">
    <property type="term" value="P:cyclic nucleotide biosynthetic process"/>
    <property type="evidence" value="ECO:0007669"/>
    <property type="project" value="InterPro"/>
</dbReference>
<sequence length="1062" mass="122595">MKKKECNFCGYKEILDDYSFCPNCGAQLFVSVTKETESEHVKLWGGESRIATIFFVNFINTARGVDKIRVRQNVIYLADAMDEIEKIVNKYNGTANKILPDNRILAAFGIPKTQKDDPERAIECIIAIKEYYQNKAKSGGFGDWRISFGVNTGWVFFGYIIPELSYLTIIGDTVNIAARLVQISPIDRVYMSEATYKNIVHFVNAEFIGERSVKGRAEPVKIYELKKFTKEKKTAQISKFPLLGREKEFNKLVSLAQSIKEKRALKLCAITGQMGIGKTRLKEEFKEFISRSDEFQVQETYCAVEMHTSYYPFKLLLREQLNLNKYDNQATINKKIEDFVSSSGLTKQDGMGLKHLFITDLSRSLGDRMQKIQQEIFSAIRNFFKKSSQKKPLILIFEEFNRADDMSKTLTAFLINELIDCPIFILMVNFIEDARFKEYISKEIINLTPLSFDDVKRLIKFVLNCEIDEKLGEYVYKISGGNPLFVIQTLRSIQKTGVIKQDETGHWYLEKERKVPFLDDLYGVVMSGVDALPSAHRLLIDYAAVIGYSFTKKIIANLLGDAPDIINRIEYLCNEDYIIQFRGGDDPVYIFRHNLLRDVVYSTLPMKKRKEIHKKIAELLEDIYADCLSEYYEILGQQYLSCDKYDKAGYYFKLSGDKARALYSIEPAINYYNTVLRIAEENSGAVDFELISNCYLNLCDLYEFKGDIQRMKLMAEQGLESARKTNVQRWILQFSERLAKACYLLGDYKRAEELYIEAIEKCKEDMPDILSMLYSGLGLLYSTKNEPEKSLLNYNLAWVTARNNNFKEGELLCLISLSKMHQNLGNYELCLEYLNYALTELVDVKDILTISQLKYAIGDVYYQIGNIEKAKKFLQEAFNLTEAIGFEITIELAVYLALLNVIQQNVAEANYYLELVNKKISVFVREGLLAEINLKKAIIYNYLKQYERAKEFVNNALKLATKFNNKEIKIFSLILLAELDQENADKYLKQALEIGETLKFPPLIGEVMFNLALRYHQQNDTGRASYFGRKALYIFDDIKAKLSPENKETFVRKPIYTKLLEM</sequence>
<evidence type="ECO:0000259" key="4">
    <source>
        <dbReference type="PROSITE" id="PS50125"/>
    </source>
</evidence>
<accession>A0A7V3RI58</accession>
<name>A0A7V3RI58_UNCW3</name>
<dbReference type="Gene3D" id="1.25.40.10">
    <property type="entry name" value="Tetratricopeptide repeat domain"/>
    <property type="match status" value="3"/>
</dbReference>
<dbReference type="Gene3D" id="3.30.70.1230">
    <property type="entry name" value="Nucleotide cyclase"/>
    <property type="match status" value="1"/>
</dbReference>
<keyword evidence="2" id="KW-0067">ATP-binding</keyword>
<dbReference type="InterPro" id="IPR019734">
    <property type="entry name" value="TPR_rpt"/>
</dbReference>
<dbReference type="InterPro" id="IPR029787">
    <property type="entry name" value="Nucleotide_cyclase"/>
</dbReference>
<dbReference type="PANTHER" id="PTHR16305:SF28">
    <property type="entry name" value="GUANYLATE CYCLASE DOMAIN-CONTAINING PROTEIN"/>
    <property type="match status" value="1"/>
</dbReference>
<dbReference type="Pfam" id="PF13181">
    <property type="entry name" value="TPR_8"/>
    <property type="match status" value="2"/>
</dbReference>
<keyword evidence="3" id="KW-0802">TPR repeat</keyword>
<dbReference type="CDD" id="cd07302">
    <property type="entry name" value="CHD"/>
    <property type="match status" value="1"/>
</dbReference>
<protein>
    <recommendedName>
        <fullName evidence="4">Guanylate cyclase domain-containing protein</fullName>
    </recommendedName>
</protein>
<dbReference type="SMART" id="SM00028">
    <property type="entry name" value="TPR"/>
    <property type="match status" value="7"/>
</dbReference>
<comment type="caution">
    <text evidence="5">The sequence shown here is derived from an EMBL/GenBank/DDBJ whole genome shotgun (WGS) entry which is preliminary data.</text>
</comment>
<dbReference type="SUPFAM" id="SSF55073">
    <property type="entry name" value="Nucleotide cyclase"/>
    <property type="match status" value="1"/>
</dbReference>
<dbReference type="GO" id="GO:0035556">
    <property type="term" value="P:intracellular signal transduction"/>
    <property type="evidence" value="ECO:0007669"/>
    <property type="project" value="InterPro"/>
</dbReference>
<evidence type="ECO:0000256" key="2">
    <source>
        <dbReference type="ARBA" id="ARBA00022840"/>
    </source>
</evidence>
<dbReference type="InterPro" id="IPR011990">
    <property type="entry name" value="TPR-like_helical_dom_sf"/>
</dbReference>
<dbReference type="Pfam" id="PF13191">
    <property type="entry name" value="AAA_16"/>
    <property type="match status" value="1"/>
</dbReference>